<reference evidence="7 8" key="1">
    <citation type="submission" date="2017-04" db="EMBL/GenBank/DDBJ databases">
        <authorList>
            <person name="Afonso C.L."/>
            <person name="Miller P.J."/>
            <person name="Scott M.A."/>
            <person name="Spackman E."/>
            <person name="Goraichik I."/>
            <person name="Dimitrov K.M."/>
            <person name="Suarez D.L."/>
            <person name="Swayne D.E."/>
        </authorList>
    </citation>
    <scope>NUCLEOTIDE SEQUENCE [LARGE SCALE GENOMIC DNA]</scope>
    <source>
        <strain evidence="7 8">DSM 43828</strain>
    </source>
</reference>
<dbReference type="PANTHER" id="PTHR30055">
    <property type="entry name" value="HTH-TYPE TRANSCRIPTIONAL REGULATOR RUTR"/>
    <property type="match status" value="1"/>
</dbReference>
<dbReference type="GO" id="GO:0000976">
    <property type="term" value="F:transcription cis-regulatory region binding"/>
    <property type="evidence" value="ECO:0007669"/>
    <property type="project" value="TreeGrafter"/>
</dbReference>
<dbReference type="AlphaFoldDB" id="A0A1W2D5W1"/>
<dbReference type="PANTHER" id="PTHR30055:SF151">
    <property type="entry name" value="TRANSCRIPTIONAL REGULATORY PROTEIN"/>
    <property type="match status" value="1"/>
</dbReference>
<sequence>MPRDTLTKEQIVKAAIDLLDSEGLAGLNMRNLGARLNSAATAVYWHVKSKDNLVVLAGDEVWREISLPATEPWREAASSMAHGLYSMLTRHPWLVTCMSTHPIHGPGKMRHDDHALAVYEAAGFVGTDADSALSTVFLFVLGRAMGHAAQVEAQLRAQRDGKSADISAEVMELAQQFPRLKARLETYANEPDHSFEFGLETILDGLEARLSPRRSP</sequence>
<dbReference type="InterPro" id="IPR001647">
    <property type="entry name" value="HTH_TetR"/>
</dbReference>
<dbReference type="OrthoDB" id="3214072at2"/>
<keyword evidence="8" id="KW-1185">Reference proteome</keyword>
<dbReference type="SUPFAM" id="SSF48498">
    <property type="entry name" value="Tetracyclin repressor-like, C-terminal domain"/>
    <property type="match status" value="1"/>
</dbReference>
<accession>A0A1W2D5W1</accession>
<dbReference type="Gene3D" id="1.10.10.60">
    <property type="entry name" value="Homeodomain-like"/>
    <property type="match status" value="1"/>
</dbReference>
<feature type="domain" description="HTH tetR-type" evidence="6">
    <location>
        <begin position="5"/>
        <end position="65"/>
    </location>
</feature>
<keyword evidence="1" id="KW-0678">Repressor</keyword>
<dbReference type="GO" id="GO:0003700">
    <property type="term" value="F:DNA-binding transcription factor activity"/>
    <property type="evidence" value="ECO:0007669"/>
    <property type="project" value="TreeGrafter"/>
</dbReference>
<dbReference type="GO" id="GO:0046677">
    <property type="term" value="P:response to antibiotic"/>
    <property type="evidence" value="ECO:0007669"/>
    <property type="project" value="InterPro"/>
</dbReference>
<organism evidence="7 8">
    <name type="scientific">Kibdelosporangium aridum</name>
    <dbReference type="NCBI Taxonomy" id="2030"/>
    <lineage>
        <taxon>Bacteria</taxon>
        <taxon>Bacillati</taxon>
        <taxon>Actinomycetota</taxon>
        <taxon>Actinomycetes</taxon>
        <taxon>Pseudonocardiales</taxon>
        <taxon>Pseudonocardiaceae</taxon>
        <taxon>Kibdelosporangium</taxon>
    </lineage>
</organism>
<evidence type="ECO:0000256" key="3">
    <source>
        <dbReference type="ARBA" id="ARBA00023125"/>
    </source>
</evidence>
<dbReference type="InterPro" id="IPR036271">
    <property type="entry name" value="Tet_transcr_reg_TetR-rel_C_sf"/>
</dbReference>
<dbReference type="Proteomes" id="UP000192674">
    <property type="component" value="Unassembled WGS sequence"/>
</dbReference>
<dbReference type="InterPro" id="IPR004111">
    <property type="entry name" value="Repressor_TetR_C"/>
</dbReference>
<dbReference type="EMBL" id="FWXV01000002">
    <property type="protein sequence ID" value="SMC92771.1"/>
    <property type="molecule type" value="Genomic_DNA"/>
</dbReference>
<name>A0A1W2D5W1_KIBAR</name>
<dbReference type="InterPro" id="IPR050109">
    <property type="entry name" value="HTH-type_TetR-like_transc_reg"/>
</dbReference>
<evidence type="ECO:0000256" key="4">
    <source>
        <dbReference type="ARBA" id="ARBA00023163"/>
    </source>
</evidence>
<dbReference type="SUPFAM" id="SSF46689">
    <property type="entry name" value="Homeodomain-like"/>
    <property type="match status" value="1"/>
</dbReference>
<gene>
    <name evidence="7" type="ORF">SAMN05661093_02881</name>
</gene>
<dbReference type="InterPro" id="IPR003012">
    <property type="entry name" value="Tet_transcr_reg_TetR"/>
</dbReference>
<evidence type="ECO:0000259" key="6">
    <source>
        <dbReference type="PROSITE" id="PS50977"/>
    </source>
</evidence>
<evidence type="ECO:0000256" key="5">
    <source>
        <dbReference type="PROSITE-ProRule" id="PRU00335"/>
    </source>
</evidence>
<keyword evidence="2" id="KW-0805">Transcription regulation</keyword>
<dbReference type="GO" id="GO:0045892">
    <property type="term" value="P:negative regulation of DNA-templated transcription"/>
    <property type="evidence" value="ECO:0007669"/>
    <property type="project" value="InterPro"/>
</dbReference>
<keyword evidence="4" id="KW-0804">Transcription</keyword>
<feature type="DNA-binding region" description="H-T-H motif" evidence="5">
    <location>
        <begin position="28"/>
        <end position="47"/>
    </location>
</feature>
<dbReference type="InterPro" id="IPR009057">
    <property type="entry name" value="Homeodomain-like_sf"/>
</dbReference>
<dbReference type="RefSeq" id="WP_084426715.1">
    <property type="nucleotide sequence ID" value="NZ_FWXV01000002.1"/>
</dbReference>
<dbReference type="Pfam" id="PF02909">
    <property type="entry name" value="TetR_C_1"/>
    <property type="match status" value="1"/>
</dbReference>
<evidence type="ECO:0000313" key="8">
    <source>
        <dbReference type="Proteomes" id="UP000192674"/>
    </source>
</evidence>
<evidence type="ECO:0000256" key="1">
    <source>
        <dbReference type="ARBA" id="ARBA00022491"/>
    </source>
</evidence>
<dbReference type="Gene3D" id="1.10.357.10">
    <property type="entry name" value="Tetracycline Repressor, domain 2"/>
    <property type="match status" value="1"/>
</dbReference>
<proteinExistence type="predicted"/>
<keyword evidence="3 5" id="KW-0238">DNA-binding</keyword>
<dbReference type="PROSITE" id="PS50977">
    <property type="entry name" value="HTH_TETR_2"/>
    <property type="match status" value="1"/>
</dbReference>
<evidence type="ECO:0000313" key="7">
    <source>
        <dbReference type="EMBL" id="SMC92771.1"/>
    </source>
</evidence>
<dbReference type="Pfam" id="PF00440">
    <property type="entry name" value="TetR_N"/>
    <property type="match status" value="1"/>
</dbReference>
<evidence type="ECO:0000256" key="2">
    <source>
        <dbReference type="ARBA" id="ARBA00023015"/>
    </source>
</evidence>
<protein>
    <submittedName>
        <fullName evidence="7">Transcriptional regulator, TetR family</fullName>
    </submittedName>
</protein>
<dbReference type="PRINTS" id="PR00400">
    <property type="entry name" value="TETREPRESSOR"/>
</dbReference>